<keyword evidence="2" id="KW-1185">Reference proteome</keyword>
<protein>
    <submittedName>
        <fullName evidence="1">Uncharacterized protein</fullName>
    </submittedName>
</protein>
<evidence type="ECO:0000313" key="1">
    <source>
        <dbReference type="EMBL" id="MBO1267084.1"/>
    </source>
</evidence>
<organism evidence="1 2">
    <name type="scientific">Arthrobacter cavernae</name>
    <dbReference type="NCBI Taxonomy" id="2817681"/>
    <lineage>
        <taxon>Bacteria</taxon>
        <taxon>Bacillati</taxon>
        <taxon>Actinomycetota</taxon>
        <taxon>Actinomycetes</taxon>
        <taxon>Micrococcales</taxon>
        <taxon>Micrococcaceae</taxon>
        <taxon>Arthrobacter</taxon>
    </lineage>
</organism>
<proteinExistence type="predicted"/>
<dbReference type="EMBL" id="JAFNLL010000005">
    <property type="protein sequence ID" value="MBO1267084.1"/>
    <property type="molecule type" value="Genomic_DNA"/>
</dbReference>
<evidence type="ECO:0000313" key="2">
    <source>
        <dbReference type="Proteomes" id="UP000664164"/>
    </source>
</evidence>
<gene>
    <name evidence="1" type="ORF">J1902_03665</name>
</gene>
<sequence>MSDYDSLQITQDAVAFAKSKFGKHYLKRLEKAKARYLELTMNEELTDNFRAHAGTKAATVQLEIDYFMTAQTVADTPTFMKRLRDKINARREKEKL</sequence>
<comment type="caution">
    <text evidence="1">The sequence shown here is derived from an EMBL/GenBank/DDBJ whole genome shotgun (WGS) entry which is preliminary data.</text>
</comment>
<name>A0A939HA76_9MICC</name>
<dbReference type="Proteomes" id="UP000664164">
    <property type="component" value="Unassembled WGS sequence"/>
</dbReference>
<dbReference type="AlphaFoldDB" id="A0A939HA76"/>
<dbReference type="RefSeq" id="WP_207614911.1">
    <property type="nucleotide sequence ID" value="NZ_JAFNLL010000005.1"/>
</dbReference>
<accession>A0A939HA76</accession>
<reference evidence="1" key="1">
    <citation type="submission" date="2021-03" db="EMBL/GenBank/DDBJ databases">
        <title>A new species, PO-11, isolated from a karst cave deposit.</title>
        <authorList>
            <person name="Zhaoxiaoyong W."/>
        </authorList>
    </citation>
    <scope>NUCLEOTIDE SEQUENCE</scope>
    <source>
        <strain evidence="1">PO-11</strain>
    </source>
</reference>